<dbReference type="Proteomes" id="UP000443843">
    <property type="component" value="Unassembled WGS sequence"/>
</dbReference>
<gene>
    <name evidence="1" type="ORF">GLS40_07885</name>
</gene>
<organism evidence="1 2">
    <name type="scientific">Pseudooceanicola pacificus</name>
    <dbReference type="NCBI Taxonomy" id="2676438"/>
    <lineage>
        <taxon>Bacteria</taxon>
        <taxon>Pseudomonadati</taxon>
        <taxon>Pseudomonadota</taxon>
        <taxon>Alphaproteobacteria</taxon>
        <taxon>Rhodobacterales</taxon>
        <taxon>Paracoccaceae</taxon>
        <taxon>Pseudooceanicola</taxon>
    </lineage>
</organism>
<dbReference type="RefSeq" id="WP_160382191.1">
    <property type="nucleotide sequence ID" value="NZ_WNXQ01000003.1"/>
</dbReference>
<reference evidence="1 2" key="1">
    <citation type="submission" date="2019-11" db="EMBL/GenBank/DDBJ databases">
        <title>Pseudooceanicola pacifica sp. nov., isolated from deep-sea sediment of the Pacific Ocean.</title>
        <authorList>
            <person name="Lyu L."/>
        </authorList>
    </citation>
    <scope>NUCLEOTIDE SEQUENCE [LARGE SCALE GENOMIC DNA]</scope>
    <source>
        <strain evidence="1 2">216_PA32_1</strain>
    </source>
</reference>
<dbReference type="AlphaFoldDB" id="A0A844WF42"/>
<accession>A0A844WF42</accession>
<sequence>MEIVLHAGVHCTDDDRLVKCLLRNKDRFIQQGVAVPGPSRYRRLLRDSMQALARGPMAGDGREVLLDSILEQDGAERVLLSNDNFFCVPRLAVGHGVLYPRAEQRLDEFRTLFEEDEVTLCLGIRNPATFLPAIFAQVEDQDFLSFMGGVDPQTVRWSELIHRIRDAHPDIEILVWCNEDTPLIWSQIVRELAGLNPTARISGGFDLLTEIMNREGMHRFRSYLHSHPVMTERQKRRVIAAFLDKFAVEEAIEEELDLPGWDEDYVDALTATYEEDLVVIERIPGVQVIVP</sequence>
<name>A0A844WF42_9RHOB</name>
<evidence type="ECO:0000313" key="2">
    <source>
        <dbReference type="Proteomes" id="UP000443843"/>
    </source>
</evidence>
<evidence type="ECO:0000313" key="1">
    <source>
        <dbReference type="EMBL" id="MWB77939.1"/>
    </source>
</evidence>
<protein>
    <submittedName>
        <fullName evidence="1">Uncharacterized protein</fullName>
    </submittedName>
</protein>
<keyword evidence="2" id="KW-1185">Reference proteome</keyword>
<proteinExistence type="predicted"/>
<dbReference type="EMBL" id="WNXQ01000003">
    <property type="protein sequence ID" value="MWB77939.1"/>
    <property type="molecule type" value="Genomic_DNA"/>
</dbReference>
<comment type="caution">
    <text evidence="1">The sequence shown here is derived from an EMBL/GenBank/DDBJ whole genome shotgun (WGS) entry which is preliminary data.</text>
</comment>